<dbReference type="EC" id="2.8.1.12" evidence="3"/>
<comment type="catalytic activity">
    <reaction evidence="12">
        <text>2 [molybdopterin-synthase sulfur-carrier protein]-C-terminal-Gly-aminoethanethioate + cyclic pyranopterin phosphate + H2O = molybdopterin + 2 [molybdopterin-synthase sulfur-carrier protein]-C-terminal Gly-Gly + 2 H(+)</text>
        <dbReference type="Rhea" id="RHEA:26333"/>
        <dbReference type="Rhea" id="RHEA-COMP:12202"/>
        <dbReference type="Rhea" id="RHEA-COMP:19907"/>
        <dbReference type="ChEBI" id="CHEBI:15377"/>
        <dbReference type="ChEBI" id="CHEBI:15378"/>
        <dbReference type="ChEBI" id="CHEBI:58698"/>
        <dbReference type="ChEBI" id="CHEBI:59648"/>
        <dbReference type="ChEBI" id="CHEBI:90778"/>
        <dbReference type="ChEBI" id="CHEBI:232372"/>
        <dbReference type="EC" id="2.8.1.12"/>
    </reaction>
</comment>
<dbReference type="RefSeq" id="WP_088442024.1">
    <property type="nucleotide sequence ID" value="NZ_BMMC01000007.1"/>
</dbReference>
<protein>
    <recommendedName>
        <fullName evidence="4">Molybdopterin synthase catalytic subunit</fullName>
        <ecNumber evidence="3">2.8.1.12</ecNumber>
    </recommendedName>
    <alternativeName>
        <fullName evidence="10">MPT synthase subunit 2</fullName>
    </alternativeName>
    <alternativeName>
        <fullName evidence="8">Molybdenum cofactor biosynthesis protein E</fullName>
    </alternativeName>
    <alternativeName>
        <fullName evidence="9">Molybdopterin-converting factor large subunit</fullName>
    </alternativeName>
    <alternativeName>
        <fullName evidence="11">Molybdopterin-converting factor subunit 2</fullName>
    </alternativeName>
</protein>
<comment type="function">
    <text evidence="6">Converts molybdopterin precursor Z into molybdopterin. This requires the incorporation of two sulfur atoms into precursor Z to generate a dithiolene group. The sulfur is provided by MoaD.</text>
</comment>
<proteinExistence type="inferred from homology"/>
<evidence type="ECO:0000256" key="7">
    <source>
        <dbReference type="ARBA" id="ARBA00026066"/>
    </source>
</evidence>
<evidence type="ECO:0000256" key="2">
    <source>
        <dbReference type="ARBA" id="ARBA00005426"/>
    </source>
</evidence>
<evidence type="ECO:0000256" key="12">
    <source>
        <dbReference type="ARBA" id="ARBA00049878"/>
    </source>
</evidence>
<dbReference type="InterPro" id="IPR036563">
    <property type="entry name" value="MoaE_sf"/>
</dbReference>
<evidence type="ECO:0000256" key="10">
    <source>
        <dbReference type="ARBA" id="ARBA00030781"/>
    </source>
</evidence>
<dbReference type="GO" id="GO:0006777">
    <property type="term" value="P:Mo-molybdopterin cofactor biosynthetic process"/>
    <property type="evidence" value="ECO:0007669"/>
    <property type="project" value="UniProtKB-KW"/>
</dbReference>
<dbReference type="OrthoDB" id="9803224at2"/>
<dbReference type="CDD" id="cd00756">
    <property type="entry name" value="MoaE"/>
    <property type="match status" value="1"/>
</dbReference>
<evidence type="ECO:0000256" key="4">
    <source>
        <dbReference type="ARBA" id="ARBA00013858"/>
    </source>
</evidence>
<evidence type="ECO:0000256" key="5">
    <source>
        <dbReference type="ARBA" id="ARBA00023150"/>
    </source>
</evidence>
<keyword evidence="5" id="KW-0501">Molybdenum cofactor biosynthesis</keyword>
<evidence type="ECO:0000256" key="1">
    <source>
        <dbReference type="ARBA" id="ARBA00005046"/>
    </source>
</evidence>
<dbReference type="Pfam" id="PF02391">
    <property type="entry name" value="MoaE"/>
    <property type="match status" value="1"/>
</dbReference>
<dbReference type="SUPFAM" id="SSF54690">
    <property type="entry name" value="Molybdopterin synthase subunit MoaE"/>
    <property type="match status" value="1"/>
</dbReference>
<dbReference type="UniPathway" id="UPA00344"/>
<gene>
    <name evidence="13" type="ORF">CDQ92_14355</name>
</gene>
<comment type="similarity">
    <text evidence="2">Belongs to the MoaE family.</text>
</comment>
<comment type="subunit">
    <text evidence="7">Heterotetramer of 2 MoaD subunits and 2 MoaE subunits. Also stable as homodimer. The enzyme changes between these two forms during catalysis.</text>
</comment>
<comment type="pathway">
    <text evidence="1">Cofactor biosynthesis; molybdopterin biosynthesis.</text>
</comment>
<evidence type="ECO:0000313" key="14">
    <source>
        <dbReference type="Proteomes" id="UP000197361"/>
    </source>
</evidence>
<accession>A0A246JSE6</accession>
<evidence type="ECO:0000256" key="8">
    <source>
        <dbReference type="ARBA" id="ARBA00029745"/>
    </source>
</evidence>
<dbReference type="Gene3D" id="3.90.1170.40">
    <property type="entry name" value="Molybdopterin biosynthesis MoaE subunit"/>
    <property type="match status" value="1"/>
</dbReference>
<evidence type="ECO:0000256" key="9">
    <source>
        <dbReference type="ARBA" id="ARBA00030407"/>
    </source>
</evidence>
<dbReference type="PANTHER" id="PTHR23404">
    <property type="entry name" value="MOLYBDOPTERIN SYNTHASE RELATED"/>
    <property type="match status" value="1"/>
</dbReference>
<evidence type="ECO:0000256" key="6">
    <source>
        <dbReference type="ARBA" id="ARBA00025448"/>
    </source>
</evidence>
<sequence>MIRVAVQAAAIDVGAELDLHDAGGHGASASFIGRVRGDGGLVELFLEHHPVMTEAGLGDLAHAASDRWKLAALTLIHRVGAMAPADTIVLVLASSPHRSEALAACEFLIDRLKTDVMLWKRETFGDGRVAWVEARAGDEVRAERWDQIPASSRT</sequence>
<organism evidence="13 14">
    <name type="scientific">Sphingopyxis bauzanensis</name>
    <dbReference type="NCBI Taxonomy" id="651663"/>
    <lineage>
        <taxon>Bacteria</taxon>
        <taxon>Pseudomonadati</taxon>
        <taxon>Pseudomonadota</taxon>
        <taxon>Alphaproteobacteria</taxon>
        <taxon>Sphingomonadales</taxon>
        <taxon>Sphingomonadaceae</taxon>
        <taxon>Sphingopyxis</taxon>
    </lineage>
</organism>
<evidence type="ECO:0000256" key="3">
    <source>
        <dbReference type="ARBA" id="ARBA00011950"/>
    </source>
</evidence>
<name>A0A246JSE6_9SPHN</name>
<dbReference type="InterPro" id="IPR003448">
    <property type="entry name" value="Mopterin_biosynth_MoaE"/>
</dbReference>
<evidence type="ECO:0000313" key="13">
    <source>
        <dbReference type="EMBL" id="OWQ95930.1"/>
    </source>
</evidence>
<reference evidence="13 14" key="1">
    <citation type="journal article" date="2010" name="Int. J. Syst. Evol. Microbiol.">
        <title>Sphingopyxis bauzanensis sp. nov., a psychrophilic bacterium isolated from soil.</title>
        <authorList>
            <person name="Zhang D.C."/>
            <person name="Liu H.C."/>
            <person name="Xin Y.H."/>
            <person name="Zhou Y.G."/>
            <person name="Schinner F."/>
            <person name="Margesin R."/>
        </authorList>
    </citation>
    <scope>NUCLEOTIDE SEQUENCE [LARGE SCALE GENOMIC DNA]</scope>
    <source>
        <strain evidence="13 14">DSM 22271</strain>
    </source>
</reference>
<dbReference type="Proteomes" id="UP000197361">
    <property type="component" value="Unassembled WGS sequence"/>
</dbReference>
<evidence type="ECO:0000256" key="11">
    <source>
        <dbReference type="ARBA" id="ARBA00032474"/>
    </source>
</evidence>
<comment type="caution">
    <text evidence="13">The sequence shown here is derived from an EMBL/GenBank/DDBJ whole genome shotgun (WGS) entry which is preliminary data.</text>
</comment>
<dbReference type="AlphaFoldDB" id="A0A246JSE6"/>
<dbReference type="GO" id="GO:0030366">
    <property type="term" value="F:molybdopterin synthase activity"/>
    <property type="evidence" value="ECO:0007669"/>
    <property type="project" value="UniProtKB-EC"/>
</dbReference>
<keyword evidence="14" id="KW-1185">Reference proteome</keyword>
<dbReference type="EMBL" id="NISK01000003">
    <property type="protein sequence ID" value="OWQ95930.1"/>
    <property type="molecule type" value="Genomic_DNA"/>
</dbReference>